<feature type="compositionally biased region" description="Basic and acidic residues" evidence="1">
    <location>
        <begin position="66"/>
        <end position="76"/>
    </location>
</feature>
<evidence type="ECO:0000313" key="2">
    <source>
        <dbReference type="EMBL" id="KAJ1206424.1"/>
    </source>
</evidence>
<proteinExistence type="predicted"/>
<accession>A0AAV7W2P4</accession>
<comment type="caution">
    <text evidence="2">The sequence shown here is derived from an EMBL/GenBank/DDBJ whole genome shotgun (WGS) entry which is preliminary data.</text>
</comment>
<dbReference type="EMBL" id="JANPWB010000002">
    <property type="protein sequence ID" value="KAJ1206424.1"/>
    <property type="molecule type" value="Genomic_DNA"/>
</dbReference>
<evidence type="ECO:0000313" key="3">
    <source>
        <dbReference type="Proteomes" id="UP001066276"/>
    </source>
</evidence>
<dbReference type="AlphaFoldDB" id="A0AAV7W2P4"/>
<evidence type="ECO:0000256" key="1">
    <source>
        <dbReference type="SAM" id="MobiDB-lite"/>
    </source>
</evidence>
<feature type="region of interest" description="Disordered" evidence="1">
    <location>
        <begin position="57"/>
        <end position="137"/>
    </location>
</feature>
<protein>
    <submittedName>
        <fullName evidence="2">Uncharacterized protein</fullName>
    </submittedName>
</protein>
<organism evidence="2 3">
    <name type="scientific">Pleurodeles waltl</name>
    <name type="common">Iberian ribbed newt</name>
    <dbReference type="NCBI Taxonomy" id="8319"/>
    <lineage>
        <taxon>Eukaryota</taxon>
        <taxon>Metazoa</taxon>
        <taxon>Chordata</taxon>
        <taxon>Craniata</taxon>
        <taxon>Vertebrata</taxon>
        <taxon>Euteleostomi</taxon>
        <taxon>Amphibia</taxon>
        <taxon>Batrachia</taxon>
        <taxon>Caudata</taxon>
        <taxon>Salamandroidea</taxon>
        <taxon>Salamandridae</taxon>
        <taxon>Pleurodelinae</taxon>
        <taxon>Pleurodeles</taxon>
    </lineage>
</organism>
<name>A0AAV7W2P4_PLEWA</name>
<feature type="region of interest" description="Disordered" evidence="1">
    <location>
        <begin position="168"/>
        <end position="189"/>
    </location>
</feature>
<reference evidence="2" key="1">
    <citation type="journal article" date="2022" name="bioRxiv">
        <title>Sequencing and chromosome-scale assembly of the giantPleurodeles waltlgenome.</title>
        <authorList>
            <person name="Brown T."/>
            <person name="Elewa A."/>
            <person name="Iarovenko S."/>
            <person name="Subramanian E."/>
            <person name="Araus A.J."/>
            <person name="Petzold A."/>
            <person name="Susuki M."/>
            <person name="Suzuki K.-i.T."/>
            <person name="Hayashi T."/>
            <person name="Toyoda A."/>
            <person name="Oliveira C."/>
            <person name="Osipova E."/>
            <person name="Leigh N.D."/>
            <person name="Simon A."/>
            <person name="Yun M.H."/>
        </authorList>
    </citation>
    <scope>NUCLEOTIDE SEQUENCE</scope>
    <source>
        <strain evidence="2">20211129_DDA</strain>
        <tissue evidence="2">Liver</tissue>
    </source>
</reference>
<sequence length="333" mass="34951">MTHRLYVLAQESSIMRGGPPQVPLYASATFSVKAGISSGCAHQPPFLSDSITPVGVRASLSGDPPTKWKETVRGRAGEGPSPASPPSAPHLGRRSSARFSPQQAPGSSGSDRHAPDPAGKAPGQHPRVTGPPGAPVFLRDPDHRVGFVAVGLHSVPWPVPSIYLRTRASQRARRHNDPSSGQVPPGPPRTLTGGATVLSPQFHGVGTSLGATPMCRHDLQRPPRRLSRHLSLRPLLPPPGVRRHPRAMPLISGLHNTEGVAEGQSRSTGGAVSSVVCVSPVAAVAVRHLGPAAFICGLTACRLVGRPARVFPSSARQQDLGGPFKMIRDCVFC</sequence>
<keyword evidence="3" id="KW-1185">Reference proteome</keyword>
<feature type="compositionally biased region" description="Polar residues" evidence="1">
    <location>
        <begin position="97"/>
        <end position="109"/>
    </location>
</feature>
<dbReference type="Proteomes" id="UP001066276">
    <property type="component" value="Chromosome 1_2"/>
</dbReference>
<gene>
    <name evidence="2" type="ORF">NDU88_001829</name>
</gene>